<comment type="subcellular location">
    <subcellularLocation>
        <location evidence="1 10">Nucleus</location>
    </subcellularLocation>
</comment>
<feature type="region of interest" description="Disordered" evidence="11">
    <location>
        <begin position="491"/>
        <end position="515"/>
    </location>
</feature>
<proteinExistence type="predicted"/>
<keyword evidence="14" id="KW-1185">Reference proteome</keyword>
<accession>A0A210QX35</accession>
<dbReference type="OrthoDB" id="1741717at2759"/>
<keyword evidence="6 10" id="KW-0539">Nucleus</keyword>
<evidence type="ECO:0000256" key="3">
    <source>
        <dbReference type="ARBA" id="ARBA00022553"/>
    </source>
</evidence>
<evidence type="ECO:0000313" key="13">
    <source>
        <dbReference type="EMBL" id="OWF53284.1"/>
    </source>
</evidence>
<feature type="region of interest" description="Disordered" evidence="11">
    <location>
        <begin position="813"/>
        <end position="834"/>
    </location>
</feature>
<dbReference type="PANTHER" id="PTHR23195">
    <property type="entry name" value="YEATS DOMAIN"/>
    <property type="match status" value="1"/>
</dbReference>
<feature type="region of interest" description="Disordered" evidence="11">
    <location>
        <begin position="353"/>
        <end position="421"/>
    </location>
</feature>
<dbReference type="Gene3D" id="2.60.40.1970">
    <property type="entry name" value="YEATS domain"/>
    <property type="match status" value="1"/>
</dbReference>
<evidence type="ECO:0000256" key="2">
    <source>
        <dbReference type="ARBA" id="ARBA00022499"/>
    </source>
</evidence>
<evidence type="ECO:0000256" key="5">
    <source>
        <dbReference type="ARBA" id="ARBA00023054"/>
    </source>
</evidence>
<comment type="caution">
    <text evidence="13">The sequence shown here is derived from an EMBL/GenBank/DDBJ whole genome shotgun (WGS) entry which is preliminary data.</text>
</comment>
<evidence type="ECO:0000256" key="9">
    <source>
        <dbReference type="ARBA" id="ARBA00068329"/>
    </source>
</evidence>
<evidence type="ECO:0000313" key="14">
    <source>
        <dbReference type="Proteomes" id="UP000242188"/>
    </source>
</evidence>
<evidence type="ECO:0000256" key="10">
    <source>
        <dbReference type="PROSITE-ProRule" id="PRU00376"/>
    </source>
</evidence>
<dbReference type="GO" id="GO:0006355">
    <property type="term" value="P:regulation of DNA-templated transcription"/>
    <property type="evidence" value="ECO:0007669"/>
    <property type="project" value="InterPro"/>
</dbReference>
<dbReference type="InterPro" id="IPR055127">
    <property type="entry name" value="YEATS2_3HBD"/>
</dbReference>
<evidence type="ECO:0000256" key="8">
    <source>
        <dbReference type="ARBA" id="ARBA00065122"/>
    </source>
</evidence>
<dbReference type="Pfam" id="PF22951">
    <property type="entry name" value="3HBD"/>
    <property type="match status" value="1"/>
</dbReference>
<evidence type="ECO:0000256" key="7">
    <source>
        <dbReference type="ARBA" id="ARBA00060245"/>
    </source>
</evidence>
<name>A0A210QX35_MIZYE</name>
<keyword evidence="5" id="KW-0175">Coiled coil</keyword>
<organism evidence="13 14">
    <name type="scientific">Mizuhopecten yessoensis</name>
    <name type="common">Japanese scallop</name>
    <name type="synonym">Patinopecten yessoensis</name>
    <dbReference type="NCBI Taxonomy" id="6573"/>
    <lineage>
        <taxon>Eukaryota</taxon>
        <taxon>Metazoa</taxon>
        <taxon>Spiralia</taxon>
        <taxon>Lophotrochozoa</taxon>
        <taxon>Mollusca</taxon>
        <taxon>Bivalvia</taxon>
        <taxon>Autobranchia</taxon>
        <taxon>Pteriomorphia</taxon>
        <taxon>Pectinida</taxon>
        <taxon>Pectinoidea</taxon>
        <taxon>Pectinidae</taxon>
        <taxon>Mizuhopecten</taxon>
    </lineage>
</organism>
<evidence type="ECO:0000256" key="11">
    <source>
        <dbReference type="SAM" id="MobiDB-lite"/>
    </source>
</evidence>
<sequence length="1557" mass="168813">MHVITTKHKLIQHFFVIAPCDIKMATKRSRIELDPDYQDVTEHQNKRQRVLEEDAKVATRLKIENIIKKEFAAEVQSREMEIDLIDQRLNQTRLIMDRLRACIVANYYGSAGQTKPWQQGNRSEPEQVPPIHPAVKQQLGKAPRGNFPPTEAVDIKSEPGDEQFSAATDKVGSTLLSSFSLGKEEVEDVKEVAMETGEADSSSHRSIRAKVKKRIIVGNVSKYIPVDRREENDQPTHKWMVYVRGPKDQPHIDHFVKKVWFLLHPSYRPNDLVEVSHPPFHLTRRGWGEFPVRVQLHFKDTRNKRLDIIHQLKLDRTYTGLQTLGAETVVDVELDPDFFQEKTKQCKAVNKKELSKQMGSSNVNGDTGESSEVKQEVVDVNFTIKEHTTPKKGNATDKRSEQGEKTQLQSNPRGSVDNGTGVECLSNKENCFLKRTNESSGSPASQKLKSPVSEASLIKCINSVKGMPVVNPSNKLSTSLVVGNLLVNSQDGKTTGGTPPQVSVVTPRATPSRSNSTLLLSGTSGVQMVLGGFGSLTASGVQKPTETKLPTLTGKSLLKKMPDSKSIATTGKPASMSISSPSLIQTGTVNRLAGTQSPSSFVLQGLGSLSGTSSPCVTDSTGGKQVGSRAAVQGVTGTATNIIVAGPTSGTKTSAFHIVTSNQADGSGPSGQMSAPAAKVGGAQTNESLSVNPVQLSTPPQTLYVRCKDSSGNIFLVPHHLLKQVSTTAAKTSTHNTSSAASPIISNASPGPLIGVTSTGETGVSSLSQKSLLARSSQVEKTEHRTLPLPGISTSAISSQSTTLPSSVLIKVESQPSQGSQQNTSSRSESQKMHLLTGSSQGLQGVTCALDLKKPSTVFHVKSESVDPTQSSSKVVKDLFADPASDHKYFTPNASPEKNTRDVAAFSHKVAKSSNSQPNVSGTVPSVETRKAKEQISDICTTKVLPQGQQGQGSMSTSGHLKVTPHGLKIVGKGAGEGKQGKSPSNTPQKMTTLLQSQGKLLTTGQDMTTLMQSQGIILTAGQGIISQSSTSTANSLGTLLQTSVLPSPGIRDKKERSTDVKNLENSQVETVTKKVETQSLLTGKTMLTYNNVSKSTHSLSTASKHKNILSNSDRKPMVTLLNGQSIESSLCKNSLLSGETSRVISSVTACQTTSSTQQPVMTLTSSKGQEVKNVVNSGVGKSSDFTQGNQGKTMLATIGNQRLLIHVPELNPVRGEGHQTAAMETSPWLDGSMKNKYFISDETSSVQPKKIISVKKKKCYETTPFKPTEVPTISVEDFHDLLSLVKAAIRRHPVICENVDRSLHPYCARSSEEWLSWNVGKRRASEWQRASFTRKFLLKNLHGETSFKGESLWTTKQIMVWCRLHVYSPHFLEKMLHPSPVELSADSSMLGKMYSSATDSDVMMSCIQDINATNGADVLDEKDVDIISVEPPKVKVKTEMTKELVYCDPVVLPPSRKARFVQDLSTKIGARYEPTEVDGEIQGSVVEDMIFSSMKSFMSDILRETYSMKVNMGRYADSVGVGDVYRTLGRLPETDFLTNHHLGVQPHNSLSSTTDR</sequence>
<keyword evidence="3" id="KW-0597">Phosphoprotein</keyword>
<feature type="compositionally biased region" description="Polar residues" evidence="11">
    <location>
        <begin position="357"/>
        <end position="370"/>
    </location>
</feature>
<keyword evidence="4" id="KW-0832">Ubl conjugation</keyword>
<keyword evidence="2" id="KW-1017">Isopeptide bond</keyword>
<evidence type="ECO:0000256" key="6">
    <source>
        <dbReference type="ARBA" id="ARBA00023242"/>
    </source>
</evidence>
<dbReference type="EMBL" id="NEDP02001444">
    <property type="protein sequence ID" value="OWF53284.1"/>
    <property type="molecule type" value="Genomic_DNA"/>
</dbReference>
<dbReference type="CDD" id="cd16907">
    <property type="entry name" value="YEATS_YEATS2_like"/>
    <property type="match status" value="1"/>
</dbReference>
<dbReference type="PROSITE" id="PS51037">
    <property type="entry name" value="YEATS"/>
    <property type="match status" value="1"/>
</dbReference>
<dbReference type="GO" id="GO:0051726">
    <property type="term" value="P:regulation of cell cycle"/>
    <property type="evidence" value="ECO:0007669"/>
    <property type="project" value="UniProtKB-ARBA"/>
</dbReference>
<dbReference type="GO" id="GO:0005634">
    <property type="term" value="C:nucleus"/>
    <property type="evidence" value="ECO:0007669"/>
    <property type="project" value="UniProtKB-SubCell"/>
</dbReference>
<dbReference type="STRING" id="6573.A0A210QX35"/>
<feature type="compositionally biased region" description="Polar residues" evidence="11">
    <location>
        <begin position="814"/>
        <end position="828"/>
    </location>
</feature>
<comment type="function">
    <text evidence="7">Chromatin reader component of the ATAC complex, a complex with histone acetyltransferase activity on histones H3 and H4. YEATS2 specifically recognizes and binds histone H3 crotonylated at 'Lys-27' (H3K27cr). Crotonylation marks active promoters and enhancers and confers resistance to transcriptional repressors.</text>
</comment>
<gene>
    <name evidence="13" type="ORF">KP79_PYT04601</name>
</gene>
<protein>
    <recommendedName>
        <fullName evidence="9">YEATS domain-containing protein 2</fullName>
    </recommendedName>
</protein>
<evidence type="ECO:0000256" key="1">
    <source>
        <dbReference type="ARBA" id="ARBA00004123"/>
    </source>
</evidence>
<evidence type="ECO:0000256" key="4">
    <source>
        <dbReference type="ARBA" id="ARBA00022843"/>
    </source>
</evidence>
<reference evidence="13 14" key="1">
    <citation type="journal article" date="2017" name="Nat. Ecol. Evol.">
        <title>Scallop genome provides insights into evolution of bilaterian karyotype and development.</title>
        <authorList>
            <person name="Wang S."/>
            <person name="Zhang J."/>
            <person name="Jiao W."/>
            <person name="Li J."/>
            <person name="Xun X."/>
            <person name="Sun Y."/>
            <person name="Guo X."/>
            <person name="Huan P."/>
            <person name="Dong B."/>
            <person name="Zhang L."/>
            <person name="Hu X."/>
            <person name="Sun X."/>
            <person name="Wang J."/>
            <person name="Zhao C."/>
            <person name="Wang Y."/>
            <person name="Wang D."/>
            <person name="Huang X."/>
            <person name="Wang R."/>
            <person name="Lv J."/>
            <person name="Li Y."/>
            <person name="Zhang Z."/>
            <person name="Liu B."/>
            <person name="Lu W."/>
            <person name="Hui Y."/>
            <person name="Liang J."/>
            <person name="Zhou Z."/>
            <person name="Hou R."/>
            <person name="Li X."/>
            <person name="Liu Y."/>
            <person name="Li H."/>
            <person name="Ning X."/>
            <person name="Lin Y."/>
            <person name="Zhao L."/>
            <person name="Xing Q."/>
            <person name="Dou J."/>
            <person name="Li Y."/>
            <person name="Mao J."/>
            <person name="Guo H."/>
            <person name="Dou H."/>
            <person name="Li T."/>
            <person name="Mu C."/>
            <person name="Jiang W."/>
            <person name="Fu Q."/>
            <person name="Fu X."/>
            <person name="Miao Y."/>
            <person name="Liu J."/>
            <person name="Yu Q."/>
            <person name="Li R."/>
            <person name="Liao H."/>
            <person name="Li X."/>
            <person name="Kong Y."/>
            <person name="Jiang Z."/>
            <person name="Chourrout D."/>
            <person name="Li R."/>
            <person name="Bao Z."/>
        </authorList>
    </citation>
    <scope>NUCLEOTIDE SEQUENCE [LARGE SCALE GENOMIC DNA]</scope>
    <source>
        <strain evidence="13 14">PY_sf001</strain>
    </source>
</reference>
<feature type="region of interest" description="Disordered" evidence="11">
    <location>
        <begin position="775"/>
        <end position="800"/>
    </location>
</feature>
<evidence type="ECO:0000259" key="12">
    <source>
        <dbReference type="PROSITE" id="PS51037"/>
    </source>
</evidence>
<dbReference type="Proteomes" id="UP000242188">
    <property type="component" value="Unassembled WGS sequence"/>
</dbReference>
<dbReference type="InterPro" id="IPR038704">
    <property type="entry name" value="YEAST_sf"/>
</dbReference>
<dbReference type="InterPro" id="IPR055129">
    <property type="entry name" value="YEATS_dom"/>
</dbReference>
<feature type="domain" description="YEATS" evidence="12">
    <location>
        <begin position="205"/>
        <end position="353"/>
    </location>
</feature>
<dbReference type="Pfam" id="PF03366">
    <property type="entry name" value="YEATS"/>
    <property type="match status" value="1"/>
</dbReference>
<dbReference type="FunFam" id="2.60.40.1970:FF:000001">
    <property type="entry name" value="YEATS domain containing 2"/>
    <property type="match status" value="1"/>
</dbReference>
<dbReference type="InterPro" id="IPR005033">
    <property type="entry name" value="YEATS"/>
</dbReference>
<dbReference type="GO" id="GO:0000123">
    <property type="term" value="C:histone acetyltransferase complex"/>
    <property type="evidence" value="ECO:0007669"/>
    <property type="project" value="UniProtKB-ARBA"/>
</dbReference>
<comment type="subunit">
    <text evidence="8">Component of the ADA2A-containing complex (ATAC), composed of KAT14, KAT2A, TADA2L, TADA3L, ZZ3, MBIP, WDR5, YEATS2, SGF29 and DR1.</text>
</comment>
<feature type="compositionally biased region" description="Basic and acidic residues" evidence="11">
    <location>
        <begin position="384"/>
        <end position="404"/>
    </location>
</feature>